<evidence type="ECO:0000313" key="1">
    <source>
        <dbReference type="EMBL" id="WKN34279.1"/>
    </source>
</evidence>
<dbReference type="GO" id="GO:0030638">
    <property type="term" value="P:polyketide metabolic process"/>
    <property type="evidence" value="ECO:0007669"/>
    <property type="project" value="InterPro"/>
</dbReference>
<dbReference type="SUPFAM" id="SSF54427">
    <property type="entry name" value="NTF2-like"/>
    <property type="match status" value="1"/>
</dbReference>
<reference evidence="1" key="1">
    <citation type="journal article" date="2023" name="Comput. Struct. Biotechnol. J.">
        <title>Discovery of a novel marine Bacteroidetes with a rich repertoire of carbohydrate-active enzymes.</title>
        <authorList>
            <person name="Chen B."/>
            <person name="Liu G."/>
            <person name="Chen Q."/>
            <person name="Wang H."/>
            <person name="Liu L."/>
            <person name="Tang K."/>
        </authorList>
    </citation>
    <scope>NUCLEOTIDE SEQUENCE</scope>
    <source>
        <strain evidence="1">TK19036</strain>
    </source>
</reference>
<dbReference type="Pfam" id="PF07366">
    <property type="entry name" value="SnoaL"/>
    <property type="match status" value="1"/>
</dbReference>
<organism evidence="1">
    <name type="scientific">Roseihalotalea indica</name>
    <dbReference type="NCBI Taxonomy" id="2867963"/>
    <lineage>
        <taxon>Bacteria</taxon>
        <taxon>Pseudomonadati</taxon>
        <taxon>Bacteroidota</taxon>
        <taxon>Cytophagia</taxon>
        <taxon>Cytophagales</taxon>
        <taxon>Catalimonadaceae</taxon>
        <taxon>Roseihalotalea</taxon>
    </lineage>
</organism>
<dbReference type="Gene3D" id="3.10.450.50">
    <property type="match status" value="1"/>
</dbReference>
<reference evidence="1" key="2">
    <citation type="journal article" date="2024" name="Antonie Van Leeuwenhoek">
        <title>Roseihalotalea indica gen. nov., sp. nov., a halophilic Bacteroidetes from mesopelagic Southwest Indian Ocean with higher carbohydrate metabolic potential.</title>
        <authorList>
            <person name="Chen B."/>
            <person name="Zhang M."/>
            <person name="Lin D."/>
            <person name="Ye J."/>
            <person name="Tang K."/>
        </authorList>
    </citation>
    <scope>NUCLEOTIDE SEQUENCE</scope>
    <source>
        <strain evidence="1">TK19036</strain>
    </source>
</reference>
<accession>A0AA49GII7</accession>
<gene>
    <name evidence="1" type="ORF">K4G66_18025</name>
</gene>
<dbReference type="InterPro" id="IPR009959">
    <property type="entry name" value="Cyclase_SnoaL-like"/>
</dbReference>
<protein>
    <submittedName>
        <fullName evidence="1">Ester cyclase</fullName>
    </submittedName>
</protein>
<dbReference type="InterPro" id="IPR032710">
    <property type="entry name" value="NTF2-like_dom_sf"/>
</dbReference>
<dbReference type="AlphaFoldDB" id="A0AA49GII7"/>
<sequence>MMNKQQEQKILESSKLIWKAWNERDPELLRQYTVENIVRLADGIVTTHNQAGYIATMNLFWTAMPDLSFTYDLIPLGNIVYTKWSAKGTNTGMFGKTPPTHKSGCANGFAILTFNNAGKLTKEEAYMESANYLETWGHSVIPLASEQPVSVTEST</sequence>
<proteinExistence type="predicted"/>
<dbReference type="EMBL" id="CP120682">
    <property type="protein sequence ID" value="WKN34279.1"/>
    <property type="molecule type" value="Genomic_DNA"/>
</dbReference>
<name>A0AA49GII7_9BACT</name>